<evidence type="ECO:0000313" key="5">
    <source>
        <dbReference type="Proteomes" id="UP000006671"/>
    </source>
</evidence>
<dbReference type="InterPro" id="IPR027417">
    <property type="entry name" value="P-loop_NTPase"/>
</dbReference>
<dbReference type="Gene3D" id="3.40.50.300">
    <property type="entry name" value="P-loop containing nucleotide triphosphate hydrolases"/>
    <property type="match status" value="1"/>
</dbReference>
<dbReference type="KEGG" id="ngr:NAEGRDRAFT_69187"/>
<evidence type="ECO:0000256" key="1">
    <source>
        <dbReference type="ARBA" id="ARBA00022741"/>
    </source>
</evidence>
<accession>D2VJW7</accession>
<keyword evidence="5" id="KW-1185">Reference proteome</keyword>
<dbReference type="OrthoDB" id="26838at2759"/>
<reference evidence="4 5" key="1">
    <citation type="journal article" date="2010" name="Cell">
        <title>The genome of Naegleria gruberi illuminates early eukaryotic versatility.</title>
        <authorList>
            <person name="Fritz-Laylin L.K."/>
            <person name="Prochnik S.E."/>
            <person name="Ginger M.L."/>
            <person name="Dacks J.B."/>
            <person name="Carpenter M.L."/>
            <person name="Field M.C."/>
            <person name="Kuo A."/>
            <person name="Paredez A."/>
            <person name="Chapman J."/>
            <person name="Pham J."/>
            <person name="Shu S."/>
            <person name="Neupane R."/>
            <person name="Cipriano M."/>
            <person name="Mancuso J."/>
            <person name="Tu H."/>
            <person name="Salamov A."/>
            <person name="Lindquist E."/>
            <person name="Shapiro H."/>
            <person name="Lucas S."/>
            <person name="Grigoriev I.V."/>
            <person name="Cande W.Z."/>
            <person name="Fulton C."/>
            <person name="Rokhsar D.S."/>
            <person name="Dawson S.C."/>
        </authorList>
    </citation>
    <scope>NUCLEOTIDE SEQUENCE [LARGE SCALE GENOMIC DNA]</scope>
    <source>
        <strain evidence="4 5">NEG-M</strain>
    </source>
</reference>
<keyword evidence="1" id="KW-0547">Nucleotide-binding</keyword>
<evidence type="ECO:0000259" key="3">
    <source>
        <dbReference type="SMART" id="SM00382"/>
    </source>
</evidence>
<evidence type="ECO:0000313" key="4">
    <source>
        <dbReference type="EMBL" id="EFC42762.1"/>
    </source>
</evidence>
<dbReference type="AlphaFoldDB" id="D2VJW7"/>
<dbReference type="Pfam" id="PF19568">
    <property type="entry name" value="Spore_III_AA"/>
    <property type="match status" value="1"/>
</dbReference>
<dbReference type="GeneID" id="8852929"/>
<dbReference type="RefSeq" id="XP_002675506.1">
    <property type="nucleotide sequence ID" value="XM_002675460.1"/>
</dbReference>
<dbReference type="GO" id="GO:0005524">
    <property type="term" value="F:ATP binding"/>
    <property type="evidence" value="ECO:0007669"/>
    <property type="project" value="UniProtKB-KW"/>
</dbReference>
<dbReference type="InParanoid" id="D2VJW7"/>
<dbReference type="eggNOG" id="ENOG502QQ4X">
    <property type="taxonomic scope" value="Eukaryota"/>
</dbReference>
<dbReference type="PANTHER" id="PTHR20953:SF3">
    <property type="entry name" value="P-LOOP CONTAINING NUCLEOSIDE TRIPHOSPHATE HYDROLASES SUPERFAMILY PROTEIN"/>
    <property type="match status" value="1"/>
</dbReference>
<dbReference type="InterPro" id="IPR045735">
    <property type="entry name" value="Spore_III_AA_AAA+_ATPase"/>
</dbReference>
<gene>
    <name evidence="4" type="ORF">NAEGRDRAFT_69187</name>
</gene>
<dbReference type="Proteomes" id="UP000006671">
    <property type="component" value="Unassembled WGS sequence"/>
</dbReference>
<dbReference type="InterPro" id="IPR003593">
    <property type="entry name" value="AAA+_ATPase"/>
</dbReference>
<feature type="domain" description="AAA+ ATPase" evidence="3">
    <location>
        <begin position="288"/>
        <end position="419"/>
    </location>
</feature>
<protein>
    <submittedName>
        <fullName evidence="4">Predicted protein</fullName>
    </submittedName>
</protein>
<organism evidence="5">
    <name type="scientific">Naegleria gruberi</name>
    <name type="common">Amoeba</name>
    <dbReference type="NCBI Taxonomy" id="5762"/>
    <lineage>
        <taxon>Eukaryota</taxon>
        <taxon>Discoba</taxon>
        <taxon>Heterolobosea</taxon>
        <taxon>Tetramitia</taxon>
        <taxon>Eutetramitia</taxon>
        <taxon>Vahlkampfiidae</taxon>
        <taxon>Naegleria</taxon>
    </lineage>
</organism>
<proteinExistence type="predicted"/>
<dbReference type="PANTHER" id="PTHR20953">
    <property type="entry name" value="KINASE-RELATED"/>
    <property type="match status" value="1"/>
</dbReference>
<evidence type="ECO:0000256" key="2">
    <source>
        <dbReference type="ARBA" id="ARBA00022840"/>
    </source>
</evidence>
<dbReference type="SUPFAM" id="SSF52540">
    <property type="entry name" value="P-loop containing nucleoside triphosphate hydrolases"/>
    <property type="match status" value="1"/>
</dbReference>
<dbReference type="STRING" id="5762.D2VJW7"/>
<name>D2VJW7_NAEGR</name>
<dbReference type="SMART" id="SM00382">
    <property type="entry name" value="AAA"/>
    <property type="match status" value="1"/>
</dbReference>
<keyword evidence="2" id="KW-0067">ATP-binding</keyword>
<sequence>MVSASEERQEILLQVITLRQLAKHSNSIHKDAITAYIEKDPLYKQCESIILGMNGKRTIFQIIQKLSENDLKFNESEEFELIRDLNQVDEELYPKKFFELTKPLDRLFSLEVYQLAALSLKIDYKKPKEFFDLMFAKLNIEQIVTNKKKKVLFTKLDEEESKKKLVVIENQLDELFEIFPIEFAERVKAKCGENLDQLVEIVMDIKKPLRLYYYQQDEKDETCTIDYQILNSICQNLIFGQDDRAGISGTLHRVSRITSRIGNVIGLTIRIGRAVVGIGELFKDVTNSNENILLVGIPNSGKSTLIRDLSRVLSEQNRVVIVDTSCEIAGLGDVPHSATGDSRRIPVKDPKNQRVDMLRAVQNHSPQVIVIDEISDSKEVQTCRTISQRGVRLCASAHGTLEKLLVNPVLRDLLGGVGDVTVSDDSARQKGGQKIINQMKGSPIFGIIIEVKKSQNGDTEWIIYNNVKETVRSILNGQDFKGIRRSLKIPNDLLSVQDIVTVFQPTNF</sequence>
<dbReference type="VEuPathDB" id="AmoebaDB:NAEGRDRAFT_69187"/>
<dbReference type="EMBL" id="GG738877">
    <property type="protein sequence ID" value="EFC42762.1"/>
    <property type="molecule type" value="Genomic_DNA"/>
</dbReference>